<feature type="chain" id="PRO_5016019275" description="Curlin" evidence="1">
    <location>
        <begin position="30"/>
        <end position="202"/>
    </location>
</feature>
<evidence type="ECO:0000256" key="1">
    <source>
        <dbReference type="SAM" id="SignalP"/>
    </source>
</evidence>
<gene>
    <name evidence="2" type="ORF">CPY51_29595</name>
</gene>
<dbReference type="Proteomes" id="UP000248925">
    <property type="component" value="Unassembled WGS sequence"/>
</dbReference>
<reference evidence="2 3" key="1">
    <citation type="journal article" date="2018" name="Sci. Rep.">
        <title>Rhizobium tumorigenes sp. nov., a novel plant tumorigenic bacterium isolated from cane gall tumors on thornless blackberry.</title>
        <authorList>
            <person name="Kuzmanovi N."/>
            <person name="Smalla K."/>
            <person name="Gronow S."/>
            <person name="PuBawska J."/>
        </authorList>
    </citation>
    <scope>NUCLEOTIDE SEQUENCE [LARGE SCALE GENOMIC DNA]</scope>
    <source>
        <strain evidence="2 3">CCBAU 85046</strain>
    </source>
</reference>
<proteinExistence type="predicted"/>
<name>A0A2W4C3U9_9HYPH</name>
<feature type="signal peptide" evidence="1">
    <location>
        <begin position="1"/>
        <end position="29"/>
    </location>
</feature>
<keyword evidence="1" id="KW-0732">Signal</keyword>
<comment type="caution">
    <text evidence="2">The sequence shown here is derived from an EMBL/GenBank/DDBJ whole genome shotgun (WGS) entry which is preliminary data.</text>
</comment>
<keyword evidence="3" id="KW-1185">Reference proteome</keyword>
<accession>A0A2W4C3U9</accession>
<dbReference type="RefSeq" id="WP_111163957.1">
    <property type="nucleotide sequence ID" value="NZ_PCDP01000075.1"/>
</dbReference>
<dbReference type="AlphaFoldDB" id="A0A2W4C3U9"/>
<dbReference type="EMBL" id="PCDP01000075">
    <property type="protein sequence ID" value="PZM08177.1"/>
    <property type="molecule type" value="Genomic_DNA"/>
</dbReference>
<sequence>MELSANRYAKLLGGACIVASLLAAPAAKAAESLLGDSVTSTAVGASLMEPIQPYASNNGTSTTTILQLGANNYANADVTGQASLAVIKQSGVNNRATQAIDGNNSALLLVQGGSNNSVVQAAKGNNDFQLVGVSGNNNTVAYIQSGDNLAGALDVRNANNTTVVAIQTPQSGRFLMPTGISGLQNQNVVVVPGRMYVFPKSR</sequence>
<protein>
    <recommendedName>
        <fullName evidence="4">Curlin</fullName>
    </recommendedName>
</protein>
<dbReference type="OrthoDB" id="8368687at2"/>
<evidence type="ECO:0000313" key="2">
    <source>
        <dbReference type="EMBL" id="PZM08177.1"/>
    </source>
</evidence>
<evidence type="ECO:0008006" key="4">
    <source>
        <dbReference type="Google" id="ProtNLM"/>
    </source>
</evidence>
<evidence type="ECO:0000313" key="3">
    <source>
        <dbReference type="Proteomes" id="UP000248925"/>
    </source>
</evidence>
<organism evidence="2 3">
    <name type="scientific">Rhizobium tubonense</name>
    <dbReference type="NCBI Taxonomy" id="484088"/>
    <lineage>
        <taxon>Bacteria</taxon>
        <taxon>Pseudomonadati</taxon>
        <taxon>Pseudomonadota</taxon>
        <taxon>Alphaproteobacteria</taxon>
        <taxon>Hyphomicrobiales</taxon>
        <taxon>Rhizobiaceae</taxon>
        <taxon>Rhizobium/Agrobacterium group</taxon>
        <taxon>Rhizobium</taxon>
    </lineage>
</organism>